<comment type="caution">
    <text evidence="1">The sequence shown here is derived from an EMBL/GenBank/DDBJ whole genome shotgun (WGS) entry which is preliminary data.</text>
</comment>
<sequence length="67" mass="7428">MKFKLEALTGKLILTRAEGITWPTIPFRATSALKSTATWQLIILWPCGHIGQCLAHRAASNRVPQGR</sequence>
<dbReference type="AlphaFoldDB" id="A0A0F9HIA1"/>
<proteinExistence type="predicted"/>
<protein>
    <submittedName>
        <fullName evidence="1">Uncharacterized protein</fullName>
    </submittedName>
</protein>
<gene>
    <name evidence="1" type="ORF">LCGC14_1701610</name>
</gene>
<accession>A0A0F9HIA1</accession>
<reference evidence="1" key="1">
    <citation type="journal article" date="2015" name="Nature">
        <title>Complex archaea that bridge the gap between prokaryotes and eukaryotes.</title>
        <authorList>
            <person name="Spang A."/>
            <person name="Saw J.H."/>
            <person name="Jorgensen S.L."/>
            <person name="Zaremba-Niedzwiedzka K."/>
            <person name="Martijn J."/>
            <person name="Lind A.E."/>
            <person name="van Eijk R."/>
            <person name="Schleper C."/>
            <person name="Guy L."/>
            <person name="Ettema T.J."/>
        </authorList>
    </citation>
    <scope>NUCLEOTIDE SEQUENCE</scope>
</reference>
<name>A0A0F9HIA1_9ZZZZ</name>
<dbReference type="EMBL" id="LAZR01015044">
    <property type="protein sequence ID" value="KKM14887.1"/>
    <property type="molecule type" value="Genomic_DNA"/>
</dbReference>
<organism evidence="1">
    <name type="scientific">marine sediment metagenome</name>
    <dbReference type="NCBI Taxonomy" id="412755"/>
    <lineage>
        <taxon>unclassified sequences</taxon>
        <taxon>metagenomes</taxon>
        <taxon>ecological metagenomes</taxon>
    </lineage>
</organism>
<evidence type="ECO:0000313" key="1">
    <source>
        <dbReference type="EMBL" id="KKM14887.1"/>
    </source>
</evidence>